<feature type="compositionally biased region" description="Low complexity" evidence="3">
    <location>
        <begin position="93"/>
        <end position="106"/>
    </location>
</feature>
<dbReference type="Gene3D" id="1.10.10.10">
    <property type="entry name" value="Winged helix-like DNA-binding domain superfamily/Winged helix DNA-binding domain"/>
    <property type="match status" value="1"/>
</dbReference>
<keyword evidence="6" id="KW-1185">Reference proteome</keyword>
<dbReference type="InterPro" id="IPR001766">
    <property type="entry name" value="Fork_head_dom"/>
</dbReference>
<organism evidence="5 6">
    <name type="scientific">Marasmius crinis-equi</name>
    <dbReference type="NCBI Taxonomy" id="585013"/>
    <lineage>
        <taxon>Eukaryota</taxon>
        <taxon>Fungi</taxon>
        <taxon>Dikarya</taxon>
        <taxon>Basidiomycota</taxon>
        <taxon>Agaricomycotina</taxon>
        <taxon>Agaricomycetes</taxon>
        <taxon>Agaricomycetidae</taxon>
        <taxon>Agaricales</taxon>
        <taxon>Marasmiineae</taxon>
        <taxon>Marasmiaceae</taxon>
        <taxon>Marasmius</taxon>
    </lineage>
</organism>
<feature type="DNA-binding region" description="Fork-head" evidence="2">
    <location>
        <begin position="198"/>
        <end position="292"/>
    </location>
</feature>
<feature type="compositionally biased region" description="Basic and acidic residues" evidence="3">
    <location>
        <begin position="498"/>
        <end position="507"/>
    </location>
</feature>
<gene>
    <name evidence="5" type="ORF">V5O48_005241</name>
</gene>
<dbReference type="SUPFAM" id="SSF46785">
    <property type="entry name" value="Winged helix' DNA-binding domain"/>
    <property type="match status" value="1"/>
</dbReference>
<feature type="region of interest" description="Disordered" evidence="3">
    <location>
        <begin position="26"/>
        <end position="154"/>
    </location>
</feature>
<dbReference type="PROSITE" id="PS00657">
    <property type="entry name" value="FORK_HEAD_1"/>
    <property type="match status" value="1"/>
</dbReference>
<evidence type="ECO:0000313" key="6">
    <source>
        <dbReference type="Proteomes" id="UP001465976"/>
    </source>
</evidence>
<dbReference type="PANTHER" id="PTHR11829">
    <property type="entry name" value="FORKHEAD BOX PROTEIN"/>
    <property type="match status" value="1"/>
</dbReference>
<feature type="domain" description="Fork-head" evidence="4">
    <location>
        <begin position="198"/>
        <end position="292"/>
    </location>
</feature>
<feature type="region of interest" description="Disordered" evidence="3">
    <location>
        <begin position="286"/>
        <end position="333"/>
    </location>
</feature>
<evidence type="ECO:0000259" key="4">
    <source>
        <dbReference type="PROSITE" id="PS50039"/>
    </source>
</evidence>
<protein>
    <recommendedName>
        <fullName evidence="4">Fork-head domain-containing protein</fullName>
    </recommendedName>
</protein>
<evidence type="ECO:0000313" key="5">
    <source>
        <dbReference type="EMBL" id="KAL0576751.1"/>
    </source>
</evidence>
<dbReference type="PROSITE" id="PS50039">
    <property type="entry name" value="FORK_HEAD_3"/>
    <property type="match status" value="1"/>
</dbReference>
<reference evidence="5 6" key="1">
    <citation type="submission" date="2024-02" db="EMBL/GenBank/DDBJ databases">
        <title>A draft genome for the cacao thread blight pathogen Marasmius crinis-equi.</title>
        <authorList>
            <person name="Cohen S.P."/>
            <person name="Baruah I.K."/>
            <person name="Amoako-Attah I."/>
            <person name="Bukari Y."/>
            <person name="Meinhardt L.W."/>
            <person name="Bailey B.A."/>
        </authorList>
    </citation>
    <scope>NUCLEOTIDE SEQUENCE [LARGE SCALE GENOMIC DNA]</scope>
    <source>
        <strain evidence="5 6">GH-76</strain>
    </source>
</reference>
<evidence type="ECO:0000256" key="2">
    <source>
        <dbReference type="PROSITE-ProRule" id="PRU00089"/>
    </source>
</evidence>
<dbReference type="InterPro" id="IPR036388">
    <property type="entry name" value="WH-like_DNA-bd_sf"/>
</dbReference>
<dbReference type="Proteomes" id="UP001465976">
    <property type="component" value="Unassembled WGS sequence"/>
</dbReference>
<proteinExistence type="predicted"/>
<feature type="compositionally biased region" description="Polar residues" evidence="3">
    <location>
        <begin position="107"/>
        <end position="117"/>
    </location>
</feature>
<keyword evidence="2" id="KW-0539">Nucleus</keyword>
<evidence type="ECO:0000256" key="1">
    <source>
        <dbReference type="ARBA" id="ARBA00023125"/>
    </source>
</evidence>
<dbReference type="EMBL" id="JBAHYK010000202">
    <property type="protein sequence ID" value="KAL0576751.1"/>
    <property type="molecule type" value="Genomic_DNA"/>
</dbReference>
<sequence length="507" mass="55160">MPDRRSRSADPSFGLSWLSLGEEDKLQSPSHLYHSGSHEEDAPSEQGGREAPRPPTAEEIERQRQLESRPWYPRGGGVSQGPYVQDIPYLPESATSQPVPTSSTSSGRLTPATQLNPSPLFPPSVQHGLDPRFLPPLPPQPSTSASIPSFGEAEESGPVVFGDIGTPEAERRLRSAHNIAIGVALTLSALPEPPPGERPPYSYNQLVQIAIWQSPERRLTLQEIYAAISGRFPYYRQADEELKKKWQGSIRHMLSNRDAFLRLRDTAHTGRGDYWELNFAGLDESRRKRRKKETKRGQSPQKKGTRTVRTKEEGVEEELEFDPGRSASSLALPSASASSSEALASSFSVSLAGSVDRTRRSRPARARSATPRLSIGRARPSSSSAHRESPPVPPGETSGPVFLHPAPGGSYSSTSGRLETTPTSQAFDMTLNPFPPPRRPLTFPSLSGLPYDPAAQVGSFYPFSSSPVEGPIIPGQPTTEEVLALLEDSLHSQPESSSDTKGKGRAD</sequence>
<dbReference type="InterPro" id="IPR050211">
    <property type="entry name" value="FOX_domain-containing"/>
</dbReference>
<feature type="compositionally biased region" description="Basic and acidic residues" evidence="3">
    <location>
        <begin position="36"/>
        <end position="52"/>
    </location>
</feature>
<feature type="compositionally biased region" description="Polar residues" evidence="3">
    <location>
        <begin position="410"/>
        <end position="427"/>
    </location>
</feature>
<dbReference type="InterPro" id="IPR036390">
    <property type="entry name" value="WH_DNA-bd_sf"/>
</dbReference>
<dbReference type="CDD" id="cd00059">
    <property type="entry name" value="FH_FOX"/>
    <property type="match status" value="1"/>
</dbReference>
<evidence type="ECO:0000256" key="3">
    <source>
        <dbReference type="SAM" id="MobiDB-lite"/>
    </source>
</evidence>
<dbReference type="SMART" id="SM00339">
    <property type="entry name" value="FH"/>
    <property type="match status" value="1"/>
</dbReference>
<name>A0ABR3FMU9_9AGAR</name>
<feature type="region of interest" description="Disordered" evidence="3">
    <location>
        <begin position="348"/>
        <end position="447"/>
    </location>
</feature>
<keyword evidence="1 2" id="KW-0238">DNA-binding</keyword>
<dbReference type="PANTHER" id="PTHR11829:SF343">
    <property type="entry name" value="FORK-HEAD DOMAIN-CONTAINING PROTEIN"/>
    <property type="match status" value="1"/>
</dbReference>
<dbReference type="PRINTS" id="PR00053">
    <property type="entry name" value="FORKHEAD"/>
</dbReference>
<dbReference type="InterPro" id="IPR018122">
    <property type="entry name" value="TF_fork_head_CS_1"/>
</dbReference>
<comment type="subcellular location">
    <subcellularLocation>
        <location evidence="2">Nucleus</location>
    </subcellularLocation>
</comment>
<accession>A0ABR3FMU9</accession>
<dbReference type="Pfam" id="PF00250">
    <property type="entry name" value="Forkhead"/>
    <property type="match status" value="1"/>
</dbReference>
<feature type="region of interest" description="Disordered" evidence="3">
    <location>
        <begin position="487"/>
        <end position="507"/>
    </location>
</feature>
<comment type="caution">
    <text evidence="5">The sequence shown here is derived from an EMBL/GenBank/DDBJ whole genome shotgun (WGS) entry which is preliminary data.</text>
</comment>